<dbReference type="PANTHER" id="PTHR10815">
    <property type="entry name" value="METHYLATED-DNA--PROTEIN-CYSTEINE METHYLTRANSFERASE"/>
    <property type="match status" value="1"/>
</dbReference>
<accession>A0ABT2JDE4</accession>
<dbReference type="PANTHER" id="PTHR10815:SF5">
    <property type="entry name" value="METHYLATED-DNA--PROTEIN-CYSTEINE METHYLTRANSFERASE"/>
    <property type="match status" value="1"/>
</dbReference>
<evidence type="ECO:0000256" key="8">
    <source>
        <dbReference type="HAMAP-Rule" id="MF_00772"/>
    </source>
</evidence>
<dbReference type="NCBIfam" id="TIGR00589">
    <property type="entry name" value="ogt"/>
    <property type="match status" value="1"/>
</dbReference>
<dbReference type="Pfam" id="PF02870">
    <property type="entry name" value="Methyltransf_1N"/>
    <property type="match status" value="1"/>
</dbReference>
<evidence type="ECO:0000256" key="1">
    <source>
        <dbReference type="ARBA" id="ARBA00001286"/>
    </source>
</evidence>
<dbReference type="Pfam" id="PF01035">
    <property type="entry name" value="DNA_binding_1"/>
    <property type="match status" value="1"/>
</dbReference>
<feature type="active site" description="Nucleophile; methyl group acceptor" evidence="8">
    <location>
        <position position="125"/>
    </location>
</feature>
<comment type="function">
    <text evidence="8">Involved in the cellular defense against the biological effects of O6-methylguanine (O6-MeG) and O4-methylthymine (O4-MeT) in DNA. Repairs the methylated nucleobase in DNA by stoichiometrically transferring the methyl group to a cysteine residue in the enzyme. This is a suicide reaction: the enzyme is irreversibly inactivated.</text>
</comment>
<evidence type="ECO:0000256" key="2">
    <source>
        <dbReference type="ARBA" id="ARBA00022490"/>
    </source>
</evidence>
<name>A0ABT2JDE4_9PSEU</name>
<dbReference type="InterPro" id="IPR008332">
    <property type="entry name" value="MethylG_MeTrfase_N"/>
</dbReference>
<evidence type="ECO:0000256" key="6">
    <source>
        <dbReference type="ARBA" id="ARBA00023204"/>
    </source>
</evidence>
<dbReference type="Proteomes" id="UP001156441">
    <property type="component" value="Unassembled WGS sequence"/>
</dbReference>
<dbReference type="InterPro" id="IPR036217">
    <property type="entry name" value="MethylDNA_cys_MeTrfase_DNAb"/>
</dbReference>
<protein>
    <recommendedName>
        <fullName evidence="8">Methylated-DNA--protein-cysteine methyltransferase</fullName>
        <ecNumber evidence="8">2.1.1.63</ecNumber>
    </recommendedName>
    <alternativeName>
        <fullName evidence="8">6-O-methylguanine-DNA methyltransferase</fullName>
        <shortName evidence="8">MGMT</shortName>
    </alternativeName>
    <alternativeName>
        <fullName evidence="8">O-6-methylguanine-DNA-alkyltransferase</fullName>
    </alternativeName>
</protein>
<sequence>MYTVMDSPVGPLTLVGDEGALSGLYMTDQRHRPADNGFGDRDDDQFADAVTQLNEYFAGDRTEFTVPLRPEGTPFRHTVWQALLEIPYGETITYGELAQRIGRPTAARAVGHANGHNPISIVVPCHRVVGTTGLTGYGGGLDRKRFLLDLETRPR</sequence>
<dbReference type="EC" id="2.1.1.63" evidence="8"/>
<evidence type="ECO:0000259" key="10">
    <source>
        <dbReference type="Pfam" id="PF02870"/>
    </source>
</evidence>
<dbReference type="EMBL" id="JAFFZE010000016">
    <property type="protein sequence ID" value="MCT2585875.1"/>
    <property type="molecule type" value="Genomic_DNA"/>
</dbReference>
<feature type="domain" description="Methylated-DNA-[protein]-cysteine S-methyltransferase DNA binding" evidence="9">
    <location>
        <begin position="74"/>
        <end position="152"/>
    </location>
</feature>
<dbReference type="InterPro" id="IPR036388">
    <property type="entry name" value="WH-like_DNA-bd_sf"/>
</dbReference>
<keyword evidence="4 8" id="KW-0808">Transferase</keyword>
<dbReference type="InterPro" id="IPR001497">
    <property type="entry name" value="MethylDNA_cys_MeTrfase_AS"/>
</dbReference>
<evidence type="ECO:0000256" key="7">
    <source>
        <dbReference type="ARBA" id="ARBA00049348"/>
    </source>
</evidence>
<dbReference type="HAMAP" id="MF_00772">
    <property type="entry name" value="OGT"/>
    <property type="match status" value="1"/>
</dbReference>
<proteinExistence type="inferred from homology"/>
<keyword evidence="5 8" id="KW-0227">DNA damage</keyword>
<feature type="domain" description="Methylguanine DNA methyltransferase ribonuclease-like" evidence="10">
    <location>
        <begin position="2"/>
        <end position="70"/>
    </location>
</feature>
<dbReference type="PROSITE" id="PS00374">
    <property type="entry name" value="MGMT"/>
    <property type="match status" value="1"/>
</dbReference>
<dbReference type="InterPro" id="IPR014048">
    <property type="entry name" value="MethylDNA_cys_MeTrfase_DNA-bd"/>
</dbReference>
<dbReference type="InterPro" id="IPR023546">
    <property type="entry name" value="MGMT"/>
</dbReference>
<evidence type="ECO:0000256" key="3">
    <source>
        <dbReference type="ARBA" id="ARBA00022603"/>
    </source>
</evidence>
<dbReference type="SUPFAM" id="SSF53155">
    <property type="entry name" value="Methylated DNA-protein cysteine methyltransferase domain"/>
    <property type="match status" value="1"/>
</dbReference>
<evidence type="ECO:0000256" key="5">
    <source>
        <dbReference type="ARBA" id="ARBA00022763"/>
    </source>
</evidence>
<evidence type="ECO:0000313" key="12">
    <source>
        <dbReference type="Proteomes" id="UP001156441"/>
    </source>
</evidence>
<comment type="similarity">
    <text evidence="8">Belongs to the MGMT family.</text>
</comment>
<comment type="catalytic activity">
    <reaction evidence="1 8">
        <text>a 4-O-methyl-thymidine in DNA + L-cysteinyl-[protein] = a thymidine in DNA + S-methyl-L-cysteinyl-[protein]</text>
        <dbReference type="Rhea" id="RHEA:53428"/>
        <dbReference type="Rhea" id="RHEA-COMP:10131"/>
        <dbReference type="Rhea" id="RHEA-COMP:10132"/>
        <dbReference type="Rhea" id="RHEA-COMP:13555"/>
        <dbReference type="Rhea" id="RHEA-COMP:13556"/>
        <dbReference type="ChEBI" id="CHEBI:29950"/>
        <dbReference type="ChEBI" id="CHEBI:82612"/>
        <dbReference type="ChEBI" id="CHEBI:137386"/>
        <dbReference type="ChEBI" id="CHEBI:137387"/>
        <dbReference type="EC" id="2.1.1.63"/>
    </reaction>
</comment>
<comment type="caution">
    <text evidence="11">The sequence shown here is derived from an EMBL/GenBank/DDBJ whole genome shotgun (WGS) entry which is preliminary data.</text>
</comment>
<dbReference type="SUPFAM" id="SSF46767">
    <property type="entry name" value="Methylated DNA-protein cysteine methyltransferase, C-terminal domain"/>
    <property type="match status" value="1"/>
</dbReference>
<organism evidence="11 12">
    <name type="scientific">Actinophytocola gossypii</name>
    <dbReference type="NCBI Taxonomy" id="2812003"/>
    <lineage>
        <taxon>Bacteria</taxon>
        <taxon>Bacillati</taxon>
        <taxon>Actinomycetota</taxon>
        <taxon>Actinomycetes</taxon>
        <taxon>Pseudonocardiales</taxon>
        <taxon>Pseudonocardiaceae</taxon>
    </lineage>
</organism>
<evidence type="ECO:0000313" key="11">
    <source>
        <dbReference type="EMBL" id="MCT2585875.1"/>
    </source>
</evidence>
<keyword evidence="12" id="KW-1185">Reference proteome</keyword>
<dbReference type="Gene3D" id="3.30.160.70">
    <property type="entry name" value="Methylated DNA-protein cysteine methyltransferase domain"/>
    <property type="match status" value="1"/>
</dbReference>
<dbReference type="Gene3D" id="1.10.10.10">
    <property type="entry name" value="Winged helix-like DNA-binding domain superfamily/Winged helix DNA-binding domain"/>
    <property type="match status" value="1"/>
</dbReference>
<evidence type="ECO:0000259" key="9">
    <source>
        <dbReference type="Pfam" id="PF01035"/>
    </source>
</evidence>
<comment type="miscellaneous">
    <text evidence="8">This enzyme catalyzes only one turnover and therefore is not strictly catalytic. According to one definition, an enzyme is a biocatalyst that acts repeatedly and over many reaction cycles.</text>
</comment>
<comment type="subcellular location">
    <subcellularLocation>
        <location evidence="8">Cytoplasm</location>
    </subcellularLocation>
</comment>
<reference evidence="11 12" key="1">
    <citation type="submission" date="2021-02" db="EMBL/GenBank/DDBJ databases">
        <title>Actinophytocola xerophila sp. nov., isolated from soil of cotton cropping field.</title>
        <authorList>
            <person name="Huang R."/>
            <person name="Chen X."/>
            <person name="Ge X."/>
            <person name="Liu W."/>
        </authorList>
    </citation>
    <scope>NUCLEOTIDE SEQUENCE [LARGE SCALE GENOMIC DNA]</scope>
    <source>
        <strain evidence="11 12">S1-96</strain>
    </source>
</reference>
<gene>
    <name evidence="11" type="ORF">JT362_22420</name>
</gene>
<evidence type="ECO:0000256" key="4">
    <source>
        <dbReference type="ARBA" id="ARBA00022679"/>
    </source>
</evidence>
<keyword evidence="3 8" id="KW-0489">Methyltransferase</keyword>
<dbReference type="RefSeq" id="WP_260193604.1">
    <property type="nucleotide sequence ID" value="NZ_JAFFZE010000016.1"/>
</dbReference>
<keyword evidence="6 8" id="KW-0234">DNA repair</keyword>
<dbReference type="CDD" id="cd06445">
    <property type="entry name" value="ATase"/>
    <property type="match status" value="1"/>
</dbReference>
<dbReference type="InterPro" id="IPR036631">
    <property type="entry name" value="MGMT_N_sf"/>
</dbReference>
<keyword evidence="2 8" id="KW-0963">Cytoplasm</keyword>
<comment type="catalytic activity">
    <reaction evidence="7 8">
        <text>a 6-O-methyl-2'-deoxyguanosine in DNA + L-cysteinyl-[protein] = S-methyl-L-cysteinyl-[protein] + a 2'-deoxyguanosine in DNA</text>
        <dbReference type="Rhea" id="RHEA:24000"/>
        <dbReference type="Rhea" id="RHEA-COMP:10131"/>
        <dbReference type="Rhea" id="RHEA-COMP:10132"/>
        <dbReference type="Rhea" id="RHEA-COMP:11367"/>
        <dbReference type="Rhea" id="RHEA-COMP:11368"/>
        <dbReference type="ChEBI" id="CHEBI:29950"/>
        <dbReference type="ChEBI" id="CHEBI:82612"/>
        <dbReference type="ChEBI" id="CHEBI:85445"/>
        <dbReference type="ChEBI" id="CHEBI:85448"/>
        <dbReference type="EC" id="2.1.1.63"/>
    </reaction>
</comment>